<gene>
    <name evidence="2" type="ORF">BJ322DRAFT_1025785</name>
</gene>
<dbReference type="AlphaFoldDB" id="A0A9P6H306"/>
<sequence>MGYITPYRTFFWSYRTLPTTIPDEKCVAFVRIWCFAVDCAVARSPPRVKPFAGPDMSRSPTFDWGNCPPLPPGTFGAIPDVLRSWESIPIHPFDPRATDLADQNFPRPLVLSLLLPLSFIDYPARPSPSPSPLVVGIHFPLPHRLIRSRSCQLSRLESSFPSIQHLHFLSWTPNPRCVPPSFPLCSHKHADPAGRNPDLAIRRPVTSSTSPATTRLGHRVTHADRSPPIPVWCPPERVLVSLVTRFPDSLPVPHFHRRLRVPSPRVQPHFLADGIFCDSRYRWPHPIDIDY</sequence>
<evidence type="ECO:0000313" key="2">
    <source>
        <dbReference type="EMBL" id="KAF9777390.1"/>
    </source>
</evidence>
<evidence type="ECO:0000256" key="1">
    <source>
        <dbReference type="SAM" id="MobiDB-lite"/>
    </source>
</evidence>
<dbReference type="Proteomes" id="UP000736335">
    <property type="component" value="Unassembled WGS sequence"/>
</dbReference>
<feature type="region of interest" description="Disordered" evidence="1">
    <location>
        <begin position="195"/>
        <end position="222"/>
    </location>
</feature>
<comment type="caution">
    <text evidence="2">The sequence shown here is derived from an EMBL/GenBank/DDBJ whole genome shotgun (WGS) entry which is preliminary data.</text>
</comment>
<evidence type="ECO:0000313" key="3">
    <source>
        <dbReference type="Proteomes" id="UP000736335"/>
    </source>
</evidence>
<reference evidence="2" key="2">
    <citation type="submission" date="2020-11" db="EMBL/GenBank/DDBJ databases">
        <authorList>
            <consortium name="DOE Joint Genome Institute"/>
            <person name="Kuo A."/>
            <person name="Miyauchi S."/>
            <person name="Kiss E."/>
            <person name="Drula E."/>
            <person name="Kohler A."/>
            <person name="Sanchez-Garcia M."/>
            <person name="Andreopoulos B."/>
            <person name="Barry K.W."/>
            <person name="Bonito G."/>
            <person name="Buee M."/>
            <person name="Carver A."/>
            <person name="Chen C."/>
            <person name="Cichocki N."/>
            <person name="Clum A."/>
            <person name="Culley D."/>
            <person name="Crous P.W."/>
            <person name="Fauchery L."/>
            <person name="Girlanda M."/>
            <person name="Hayes R."/>
            <person name="Keri Z."/>
            <person name="Labutti K."/>
            <person name="Lipzen A."/>
            <person name="Lombard V."/>
            <person name="Magnuson J."/>
            <person name="Maillard F."/>
            <person name="Morin E."/>
            <person name="Murat C."/>
            <person name="Nolan M."/>
            <person name="Ohm R."/>
            <person name="Pangilinan J."/>
            <person name="Pereira M."/>
            <person name="Perotto S."/>
            <person name="Peter M."/>
            <person name="Riley R."/>
            <person name="Sitrit Y."/>
            <person name="Stielow B."/>
            <person name="Szollosi G."/>
            <person name="Zifcakova L."/>
            <person name="Stursova M."/>
            <person name="Spatafora J.W."/>
            <person name="Tedersoo L."/>
            <person name="Vaario L.-M."/>
            <person name="Yamada A."/>
            <person name="Yan M."/>
            <person name="Wang P."/>
            <person name="Xu J."/>
            <person name="Bruns T."/>
            <person name="Baldrian P."/>
            <person name="Vilgalys R."/>
            <person name="Henrissat B."/>
            <person name="Grigoriev I.V."/>
            <person name="Hibbett D."/>
            <person name="Nagy L.G."/>
            <person name="Martin F.M."/>
        </authorList>
    </citation>
    <scope>NUCLEOTIDE SEQUENCE</scope>
    <source>
        <strain evidence="2">UH-Tt-Lm1</strain>
    </source>
</reference>
<dbReference type="EMBL" id="WIUZ02000042">
    <property type="protein sequence ID" value="KAF9777390.1"/>
    <property type="molecule type" value="Genomic_DNA"/>
</dbReference>
<proteinExistence type="predicted"/>
<name>A0A9P6H306_9AGAM</name>
<accession>A0A9P6H306</accession>
<keyword evidence="3" id="KW-1185">Reference proteome</keyword>
<organism evidence="2 3">
    <name type="scientific">Thelephora terrestris</name>
    <dbReference type="NCBI Taxonomy" id="56493"/>
    <lineage>
        <taxon>Eukaryota</taxon>
        <taxon>Fungi</taxon>
        <taxon>Dikarya</taxon>
        <taxon>Basidiomycota</taxon>
        <taxon>Agaricomycotina</taxon>
        <taxon>Agaricomycetes</taxon>
        <taxon>Thelephorales</taxon>
        <taxon>Thelephoraceae</taxon>
        <taxon>Thelephora</taxon>
    </lineage>
</organism>
<protein>
    <submittedName>
        <fullName evidence="2">Uncharacterized protein</fullName>
    </submittedName>
</protein>
<reference evidence="2" key="1">
    <citation type="journal article" date="2020" name="Nat. Commun.">
        <title>Large-scale genome sequencing of mycorrhizal fungi provides insights into the early evolution of symbiotic traits.</title>
        <authorList>
            <person name="Miyauchi S."/>
            <person name="Kiss E."/>
            <person name="Kuo A."/>
            <person name="Drula E."/>
            <person name="Kohler A."/>
            <person name="Sanchez-Garcia M."/>
            <person name="Morin E."/>
            <person name="Andreopoulos B."/>
            <person name="Barry K.W."/>
            <person name="Bonito G."/>
            <person name="Buee M."/>
            <person name="Carver A."/>
            <person name="Chen C."/>
            <person name="Cichocki N."/>
            <person name="Clum A."/>
            <person name="Culley D."/>
            <person name="Crous P.W."/>
            <person name="Fauchery L."/>
            <person name="Girlanda M."/>
            <person name="Hayes R.D."/>
            <person name="Keri Z."/>
            <person name="LaButti K."/>
            <person name="Lipzen A."/>
            <person name="Lombard V."/>
            <person name="Magnuson J."/>
            <person name="Maillard F."/>
            <person name="Murat C."/>
            <person name="Nolan M."/>
            <person name="Ohm R.A."/>
            <person name="Pangilinan J."/>
            <person name="Pereira M.F."/>
            <person name="Perotto S."/>
            <person name="Peter M."/>
            <person name="Pfister S."/>
            <person name="Riley R."/>
            <person name="Sitrit Y."/>
            <person name="Stielow J.B."/>
            <person name="Szollosi G."/>
            <person name="Zifcakova L."/>
            <person name="Stursova M."/>
            <person name="Spatafora J.W."/>
            <person name="Tedersoo L."/>
            <person name="Vaario L.M."/>
            <person name="Yamada A."/>
            <person name="Yan M."/>
            <person name="Wang P."/>
            <person name="Xu J."/>
            <person name="Bruns T."/>
            <person name="Baldrian P."/>
            <person name="Vilgalys R."/>
            <person name="Dunand C."/>
            <person name="Henrissat B."/>
            <person name="Grigoriev I.V."/>
            <person name="Hibbett D."/>
            <person name="Nagy L.G."/>
            <person name="Martin F.M."/>
        </authorList>
    </citation>
    <scope>NUCLEOTIDE SEQUENCE</scope>
    <source>
        <strain evidence="2">UH-Tt-Lm1</strain>
    </source>
</reference>